<dbReference type="STRING" id="54.SAMN02745121_06835"/>
<dbReference type="AlphaFoldDB" id="A0A1I2FUD7"/>
<dbReference type="RefSeq" id="WP_256254100.1">
    <property type="nucleotide sequence ID" value="NZ_FOMX01000028.1"/>
</dbReference>
<dbReference type="EMBL" id="FOMX01000028">
    <property type="protein sequence ID" value="SFF08573.1"/>
    <property type="molecule type" value="Genomic_DNA"/>
</dbReference>
<reference evidence="2" key="1">
    <citation type="submission" date="2016-10" db="EMBL/GenBank/DDBJ databases">
        <authorList>
            <person name="Varghese N."/>
            <person name="Submissions S."/>
        </authorList>
    </citation>
    <scope>NUCLEOTIDE SEQUENCE [LARGE SCALE GENOMIC DNA]</scope>
    <source>
        <strain evidence="2">ATCC 25963</strain>
    </source>
</reference>
<sequence length="44" mass="4654">MSPLPLRVRILGGLLCAEALSLTVYWVATGTGPYAVFRPCPGCC</sequence>
<proteinExistence type="predicted"/>
<evidence type="ECO:0000313" key="2">
    <source>
        <dbReference type="Proteomes" id="UP000199400"/>
    </source>
</evidence>
<gene>
    <name evidence="1" type="ORF">SAMN02745121_06835</name>
</gene>
<name>A0A1I2FUD7_9BACT</name>
<accession>A0A1I2FUD7</accession>
<protein>
    <submittedName>
        <fullName evidence="1">Uncharacterized protein</fullName>
    </submittedName>
</protein>
<organism evidence="1 2">
    <name type="scientific">Nannocystis exedens</name>
    <dbReference type="NCBI Taxonomy" id="54"/>
    <lineage>
        <taxon>Bacteria</taxon>
        <taxon>Pseudomonadati</taxon>
        <taxon>Myxococcota</taxon>
        <taxon>Polyangia</taxon>
        <taxon>Nannocystales</taxon>
        <taxon>Nannocystaceae</taxon>
        <taxon>Nannocystis</taxon>
    </lineage>
</organism>
<keyword evidence="2" id="KW-1185">Reference proteome</keyword>
<dbReference type="Proteomes" id="UP000199400">
    <property type="component" value="Unassembled WGS sequence"/>
</dbReference>
<evidence type="ECO:0000313" key="1">
    <source>
        <dbReference type="EMBL" id="SFF08573.1"/>
    </source>
</evidence>